<feature type="domain" description="Protein kinase" evidence="1">
    <location>
        <begin position="1"/>
        <end position="211"/>
    </location>
</feature>
<reference evidence="2" key="1">
    <citation type="submission" date="2022-07" db="EMBL/GenBank/DDBJ databases">
        <title>Phylogenomic reconstructions and comparative analyses of Kickxellomycotina fungi.</title>
        <authorList>
            <person name="Reynolds N.K."/>
            <person name="Stajich J.E."/>
            <person name="Barry K."/>
            <person name="Grigoriev I.V."/>
            <person name="Crous P."/>
            <person name="Smith M.E."/>
        </authorList>
    </citation>
    <scope>NUCLEOTIDE SEQUENCE</scope>
    <source>
        <strain evidence="2">BCRC 34882</strain>
    </source>
</reference>
<dbReference type="InterPro" id="IPR050235">
    <property type="entry name" value="CK1_Ser-Thr_kinase"/>
</dbReference>
<evidence type="ECO:0000313" key="3">
    <source>
        <dbReference type="Proteomes" id="UP001151295"/>
    </source>
</evidence>
<keyword evidence="3" id="KW-1185">Reference proteome</keyword>
<evidence type="ECO:0000313" key="2">
    <source>
        <dbReference type="EMBL" id="KAJ1985578.1"/>
    </source>
</evidence>
<evidence type="ECO:0000259" key="1">
    <source>
        <dbReference type="PROSITE" id="PS50011"/>
    </source>
</evidence>
<dbReference type="PROSITE" id="PS50011">
    <property type="entry name" value="PROTEIN_KINASE_DOM"/>
    <property type="match status" value="1"/>
</dbReference>
<accession>A0ABQ8PCH2</accession>
<protein>
    <recommendedName>
        <fullName evidence="1">Protein kinase domain-containing protein</fullName>
    </recommendedName>
</protein>
<dbReference type="Gene3D" id="1.10.510.10">
    <property type="entry name" value="Transferase(Phosphotransferase) domain 1"/>
    <property type="match status" value="1"/>
</dbReference>
<dbReference type="SUPFAM" id="SSF56112">
    <property type="entry name" value="Protein kinase-like (PK-like)"/>
    <property type="match status" value="1"/>
</dbReference>
<gene>
    <name evidence="2" type="ORF">EDC05_006534</name>
</gene>
<dbReference type="InterPro" id="IPR000719">
    <property type="entry name" value="Prot_kinase_dom"/>
</dbReference>
<dbReference type="Proteomes" id="UP001151295">
    <property type="component" value="Unassembled WGS sequence"/>
</dbReference>
<dbReference type="PANTHER" id="PTHR11909">
    <property type="entry name" value="CASEIN KINASE-RELATED"/>
    <property type="match status" value="1"/>
</dbReference>
<organism evidence="2 3">
    <name type="scientific">Coemansia umbellata</name>
    <dbReference type="NCBI Taxonomy" id="1424467"/>
    <lineage>
        <taxon>Eukaryota</taxon>
        <taxon>Fungi</taxon>
        <taxon>Fungi incertae sedis</taxon>
        <taxon>Zoopagomycota</taxon>
        <taxon>Kickxellomycotina</taxon>
        <taxon>Kickxellomycetes</taxon>
        <taxon>Kickxellales</taxon>
        <taxon>Kickxellaceae</taxon>
        <taxon>Coemansia</taxon>
    </lineage>
</organism>
<dbReference type="Pfam" id="PF00069">
    <property type="entry name" value="Pkinase"/>
    <property type="match status" value="1"/>
</dbReference>
<feature type="non-terminal residue" evidence="2">
    <location>
        <position position="211"/>
    </location>
</feature>
<dbReference type="InterPro" id="IPR011009">
    <property type="entry name" value="Kinase-like_dom_sf"/>
</dbReference>
<dbReference type="EMBL" id="JANBQD010000266">
    <property type="protein sequence ID" value="KAJ1985578.1"/>
    <property type="molecule type" value="Genomic_DNA"/>
</dbReference>
<name>A0ABQ8PCH2_9FUNG</name>
<dbReference type="SMART" id="SM00220">
    <property type="entry name" value="S_TKc"/>
    <property type="match status" value="1"/>
</dbReference>
<proteinExistence type="predicted"/>
<sequence length="211" mass="23716">MRLVGRCAHVLESVYNEKPAVLKILWTPKDRITEGAVYAILRESGVRGIPIVYDSGILKEDVFGYRLEYLVMENCGKPIADFAQMGYSRGRSLLGANIASRHVSQVSACLASAYTAGVLHRDISSGNITIDELKNARIIDWGFAKVFKAQNADAWERTKATLEKWRLDPELVVSNETHYDRFTGTPLYMSIQMLLGNSKRGLIHDLESLFY</sequence>
<comment type="caution">
    <text evidence="2">The sequence shown here is derived from an EMBL/GenBank/DDBJ whole genome shotgun (WGS) entry which is preliminary data.</text>
</comment>